<sequence length="383" mass="44847">MYTSARSQLKLHTHQISDLLYYSPPRTHNSFHHSSNPVGNSSPIQLISPTIMSTSQTILELSEEQKNEDYIRPVENKSNLQSLRMQEKIVLQSIHKLTTEEMIQIDQWLSVLYKTFEDLEYPPLHRIFQATTYYNDELQMWYGTTKHEIHNDWFSFCDRLKQYALGRQINPSTVNPSLSNNNDILSFECLIDTKFIKYFGIGDAKDWLLQTMNQFKQFDTTYLWYVEKIDLIISIELFSKLFLQKFTCTPLKLQDIPRGDTDKTLSVFTGSSLTSHLQQTIADEIIKKPTYFRGSKYDVHDWLDKLEQRFKMVKWPNEQKLQYISIHLQDEAQRCCTQASSVIKTWSSFTEAVTHAFGSTKAQQLAFEQLKWWGVGVGIFFPP</sequence>
<evidence type="ECO:0000313" key="3">
    <source>
        <dbReference type="Proteomes" id="UP000663855"/>
    </source>
</evidence>
<proteinExistence type="predicted"/>
<evidence type="ECO:0000313" key="2">
    <source>
        <dbReference type="EMBL" id="CAF4187820.1"/>
    </source>
</evidence>
<dbReference type="EMBL" id="CAJOBH010015511">
    <property type="protein sequence ID" value="CAF4187820.1"/>
    <property type="molecule type" value="Genomic_DNA"/>
</dbReference>
<protein>
    <submittedName>
        <fullName evidence="1">Uncharacterized protein</fullName>
    </submittedName>
</protein>
<dbReference type="AlphaFoldDB" id="A0A814LSZ5"/>
<organism evidence="1 3">
    <name type="scientific">Rotaria magnacalcarata</name>
    <dbReference type="NCBI Taxonomy" id="392030"/>
    <lineage>
        <taxon>Eukaryota</taxon>
        <taxon>Metazoa</taxon>
        <taxon>Spiralia</taxon>
        <taxon>Gnathifera</taxon>
        <taxon>Rotifera</taxon>
        <taxon>Eurotatoria</taxon>
        <taxon>Bdelloidea</taxon>
        <taxon>Philodinida</taxon>
        <taxon>Philodinidae</taxon>
        <taxon>Rotaria</taxon>
    </lineage>
</organism>
<comment type="caution">
    <text evidence="1">The sequence shown here is derived from an EMBL/GenBank/DDBJ whole genome shotgun (WGS) entry which is preliminary data.</text>
</comment>
<accession>A0A814LSZ5</accession>
<name>A0A814LSZ5_9BILA</name>
<gene>
    <name evidence="2" type="ORF">BYL167_LOCUS23108</name>
    <name evidence="1" type="ORF">CJN711_LOCUS5605</name>
</gene>
<reference evidence="1" key="1">
    <citation type="submission" date="2021-02" db="EMBL/GenBank/DDBJ databases">
        <authorList>
            <person name="Nowell W R."/>
        </authorList>
    </citation>
    <scope>NUCLEOTIDE SEQUENCE</scope>
</reference>
<dbReference type="EMBL" id="CAJNOV010001566">
    <property type="protein sequence ID" value="CAF1068825.1"/>
    <property type="molecule type" value="Genomic_DNA"/>
</dbReference>
<dbReference type="Proteomes" id="UP000681967">
    <property type="component" value="Unassembled WGS sequence"/>
</dbReference>
<evidence type="ECO:0000313" key="1">
    <source>
        <dbReference type="EMBL" id="CAF1068825.1"/>
    </source>
</evidence>
<dbReference type="Proteomes" id="UP000663855">
    <property type="component" value="Unassembled WGS sequence"/>
</dbReference>